<protein>
    <submittedName>
        <fullName evidence="13">Extended synaptotagmin-2</fullName>
    </submittedName>
</protein>
<sequence>MSAIVEALTASGGPESPGFLNDLVKQLWPNIAVAGACMIKGIAEPMFTVTLPAPLNSLVFEKIDLGTVPMHFSKVDVHKTENEGIKLDLDLDWDGECDIELNGNMIPKIGVEHVKLRGRLSILLCPLTDVLPLIGAAQVTFINPPYLKLTFTDAAHIANLSVIDKAIRKVILSIISSLAVLPNRFLVKLDPTVDFFKTYQPPLGVLRLTIESGSELGENHEGDGGSGGVGGLFKRLGLRDVPDCYVKVNLSAEAEWRTGTAKNTRHPEWNEAADFVVCDYDQSIAVDVNDEDTARKDDDIGVGVITVKQLLLRDDGRQELRLTHQEEATNGRLAIRGQFFKFVPDASSLEGGGGGGESEIVGLLTVLVASAFGIRGKRQELKPSVKVTWGEQIFRTAVKSDAPGVDIENPSFDQAFRVALRPGMIPGPPVKITLLDGEVETGAVEVALEDVLTSEELTLQKFFDVGEGATVRAGLWLRGTTPLE</sequence>
<dbReference type="Proteomes" id="UP001303889">
    <property type="component" value="Unassembled WGS sequence"/>
</dbReference>
<dbReference type="GO" id="GO:0006869">
    <property type="term" value="P:lipid transport"/>
    <property type="evidence" value="ECO:0007669"/>
    <property type="project" value="UniProtKB-KW"/>
</dbReference>
<evidence type="ECO:0000256" key="4">
    <source>
        <dbReference type="ARBA" id="ARBA00022723"/>
    </source>
</evidence>
<keyword evidence="5" id="KW-0677">Repeat</keyword>
<dbReference type="SMART" id="SM00239">
    <property type="entry name" value="C2"/>
    <property type="match status" value="2"/>
</dbReference>
<dbReference type="GO" id="GO:0012505">
    <property type="term" value="C:endomembrane system"/>
    <property type="evidence" value="ECO:0007669"/>
    <property type="project" value="UniProtKB-ARBA"/>
</dbReference>
<dbReference type="Pfam" id="PF00168">
    <property type="entry name" value="C2"/>
    <property type="match status" value="2"/>
</dbReference>
<dbReference type="PANTHER" id="PTHR45761">
    <property type="entry name" value="EXTENDED SYNAPTOTAGMIN-LIKE PROTEIN 2, ISOFORM C"/>
    <property type="match status" value="1"/>
</dbReference>
<evidence type="ECO:0000256" key="8">
    <source>
        <dbReference type="ARBA" id="ARBA00023055"/>
    </source>
</evidence>
<keyword evidence="14" id="KW-1185">Reference proteome</keyword>
<reference evidence="13" key="1">
    <citation type="journal article" date="2023" name="Mol. Phylogenet. Evol.">
        <title>Genome-scale phylogeny and comparative genomics of the fungal order Sordariales.</title>
        <authorList>
            <person name="Hensen N."/>
            <person name="Bonometti L."/>
            <person name="Westerberg I."/>
            <person name="Brannstrom I.O."/>
            <person name="Guillou S."/>
            <person name="Cros-Aarteil S."/>
            <person name="Calhoun S."/>
            <person name="Haridas S."/>
            <person name="Kuo A."/>
            <person name="Mondo S."/>
            <person name="Pangilinan J."/>
            <person name="Riley R."/>
            <person name="LaButti K."/>
            <person name="Andreopoulos B."/>
            <person name="Lipzen A."/>
            <person name="Chen C."/>
            <person name="Yan M."/>
            <person name="Daum C."/>
            <person name="Ng V."/>
            <person name="Clum A."/>
            <person name="Steindorff A."/>
            <person name="Ohm R.A."/>
            <person name="Martin F."/>
            <person name="Silar P."/>
            <person name="Natvig D.O."/>
            <person name="Lalanne C."/>
            <person name="Gautier V."/>
            <person name="Ament-Velasquez S.L."/>
            <person name="Kruys A."/>
            <person name="Hutchinson M.I."/>
            <person name="Powell A.J."/>
            <person name="Barry K."/>
            <person name="Miller A.N."/>
            <person name="Grigoriev I.V."/>
            <person name="Debuchy R."/>
            <person name="Gladieux P."/>
            <person name="Hiltunen Thoren M."/>
            <person name="Johannesson H."/>
        </authorList>
    </citation>
    <scope>NUCLEOTIDE SEQUENCE</scope>
    <source>
        <strain evidence="13">CBS 103.79</strain>
    </source>
</reference>
<comment type="subcellular location">
    <subcellularLocation>
        <location evidence="1">Membrane</location>
    </subcellularLocation>
</comment>
<dbReference type="SUPFAM" id="SSF49562">
    <property type="entry name" value="C2 domain (Calcium/lipid-binding domain, CaLB)"/>
    <property type="match status" value="2"/>
</dbReference>
<reference evidence="13" key="2">
    <citation type="submission" date="2023-05" db="EMBL/GenBank/DDBJ databases">
        <authorList>
            <consortium name="Lawrence Berkeley National Laboratory"/>
            <person name="Steindorff A."/>
            <person name="Hensen N."/>
            <person name="Bonometti L."/>
            <person name="Westerberg I."/>
            <person name="Brannstrom I.O."/>
            <person name="Guillou S."/>
            <person name="Cros-Aarteil S."/>
            <person name="Calhoun S."/>
            <person name="Haridas S."/>
            <person name="Kuo A."/>
            <person name="Mondo S."/>
            <person name="Pangilinan J."/>
            <person name="Riley R."/>
            <person name="Labutti K."/>
            <person name="Andreopoulos B."/>
            <person name="Lipzen A."/>
            <person name="Chen C."/>
            <person name="Yanf M."/>
            <person name="Daum C."/>
            <person name="Ng V."/>
            <person name="Clum A."/>
            <person name="Ohm R."/>
            <person name="Martin F."/>
            <person name="Silar P."/>
            <person name="Natvig D."/>
            <person name="Lalanne C."/>
            <person name="Gautier V."/>
            <person name="Ament-Velasquez S.L."/>
            <person name="Kruys A."/>
            <person name="Hutchinson M.I."/>
            <person name="Powell A.J."/>
            <person name="Barry K."/>
            <person name="Miller A.N."/>
            <person name="Grigoriev I.V."/>
            <person name="Debuchy R."/>
            <person name="Gladieux P."/>
            <person name="Thoren M.H."/>
            <person name="Johannesson H."/>
        </authorList>
    </citation>
    <scope>NUCLEOTIDE SEQUENCE</scope>
    <source>
        <strain evidence="13">CBS 103.79</strain>
    </source>
</reference>
<feature type="domain" description="SMP-LTD" evidence="12">
    <location>
        <begin position="13"/>
        <end position="190"/>
    </location>
</feature>
<dbReference type="Gene3D" id="2.60.40.150">
    <property type="entry name" value="C2 domain"/>
    <property type="match status" value="2"/>
</dbReference>
<evidence type="ECO:0000313" key="13">
    <source>
        <dbReference type="EMBL" id="KAK3896593.1"/>
    </source>
</evidence>
<proteinExistence type="predicted"/>
<dbReference type="AlphaFoldDB" id="A0AAN6MAT4"/>
<dbReference type="InterPro" id="IPR000008">
    <property type="entry name" value="C2_dom"/>
</dbReference>
<dbReference type="InterPro" id="IPR039010">
    <property type="entry name" value="Synaptotagmin_SMP"/>
</dbReference>
<dbReference type="CDD" id="cd21670">
    <property type="entry name" value="SMP_ESyt"/>
    <property type="match status" value="1"/>
</dbReference>
<feature type="domain" description="C2" evidence="11">
    <location>
        <begin position="187"/>
        <end position="322"/>
    </location>
</feature>
<evidence type="ECO:0000313" key="14">
    <source>
        <dbReference type="Proteomes" id="UP001303889"/>
    </source>
</evidence>
<comment type="caution">
    <text evidence="13">The sequence shown here is derived from an EMBL/GenBank/DDBJ whole genome shotgun (WGS) entry which is preliminary data.</text>
</comment>
<dbReference type="GO" id="GO:0005737">
    <property type="term" value="C:cytoplasm"/>
    <property type="evidence" value="ECO:0007669"/>
    <property type="project" value="UniProtKB-ARBA"/>
</dbReference>
<evidence type="ECO:0000259" key="11">
    <source>
        <dbReference type="PROSITE" id="PS50004"/>
    </source>
</evidence>
<keyword evidence="9" id="KW-0446">Lipid-binding</keyword>
<evidence type="ECO:0000259" key="12">
    <source>
        <dbReference type="PROSITE" id="PS51847"/>
    </source>
</evidence>
<dbReference type="InterPro" id="IPR051634">
    <property type="entry name" value="Extended_Synaptotagmin"/>
</dbReference>
<keyword evidence="4" id="KW-0479">Metal-binding</keyword>
<dbReference type="PROSITE" id="PS51847">
    <property type="entry name" value="SMP"/>
    <property type="match status" value="1"/>
</dbReference>
<evidence type="ECO:0000256" key="10">
    <source>
        <dbReference type="ARBA" id="ARBA00023136"/>
    </source>
</evidence>
<keyword evidence="10" id="KW-0472">Membrane</keyword>
<dbReference type="InterPro" id="IPR031468">
    <property type="entry name" value="SMP_LBD"/>
</dbReference>
<dbReference type="GO" id="GO:0008289">
    <property type="term" value="F:lipid binding"/>
    <property type="evidence" value="ECO:0007669"/>
    <property type="project" value="UniProtKB-KW"/>
</dbReference>
<organism evidence="13 14">
    <name type="scientific">Staphylotrichum tortipilum</name>
    <dbReference type="NCBI Taxonomy" id="2831512"/>
    <lineage>
        <taxon>Eukaryota</taxon>
        <taxon>Fungi</taxon>
        <taxon>Dikarya</taxon>
        <taxon>Ascomycota</taxon>
        <taxon>Pezizomycotina</taxon>
        <taxon>Sordariomycetes</taxon>
        <taxon>Sordariomycetidae</taxon>
        <taxon>Sordariales</taxon>
        <taxon>Chaetomiaceae</taxon>
        <taxon>Staphylotrichum</taxon>
    </lineage>
</organism>
<dbReference type="CDD" id="cd00030">
    <property type="entry name" value="C2"/>
    <property type="match status" value="1"/>
</dbReference>
<accession>A0AAN6MAT4</accession>
<dbReference type="GO" id="GO:0046872">
    <property type="term" value="F:metal ion binding"/>
    <property type="evidence" value="ECO:0007669"/>
    <property type="project" value="UniProtKB-KW"/>
</dbReference>
<dbReference type="Pfam" id="PF17047">
    <property type="entry name" value="SMP_LBD"/>
    <property type="match status" value="1"/>
</dbReference>
<dbReference type="InterPro" id="IPR035892">
    <property type="entry name" value="C2_domain_sf"/>
</dbReference>
<name>A0AAN6MAT4_9PEZI</name>
<evidence type="ECO:0000256" key="7">
    <source>
        <dbReference type="ARBA" id="ARBA00022989"/>
    </source>
</evidence>
<dbReference type="PROSITE" id="PS50004">
    <property type="entry name" value="C2"/>
    <property type="match status" value="1"/>
</dbReference>
<keyword evidence="2" id="KW-0813">Transport</keyword>
<dbReference type="PANTHER" id="PTHR45761:SF1">
    <property type="entry name" value="EXTENDED SYNAPTOTAGMIN-LIKE PROTEIN 2, ISOFORM C"/>
    <property type="match status" value="1"/>
</dbReference>
<evidence type="ECO:0000256" key="2">
    <source>
        <dbReference type="ARBA" id="ARBA00022448"/>
    </source>
</evidence>
<gene>
    <name evidence="13" type="ORF">C8A05DRAFT_39859</name>
</gene>
<evidence type="ECO:0000256" key="5">
    <source>
        <dbReference type="ARBA" id="ARBA00022737"/>
    </source>
</evidence>
<keyword evidence="6" id="KW-0106">Calcium</keyword>
<evidence type="ECO:0000256" key="9">
    <source>
        <dbReference type="ARBA" id="ARBA00023121"/>
    </source>
</evidence>
<evidence type="ECO:0000256" key="1">
    <source>
        <dbReference type="ARBA" id="ARBA00004370"/>
    </source>
</evidence>
<evidence type="ECO:0000256" key="3">
    <source>
        <dbReference type="ARBA" id="ARBA00022692"/>
    </source>
</evidence>
<keyword evidence="7" id="KW-1133">Transmembrane helix</keyword>
<dbReference type="EMBL" id="MU856511">
    <property type="protein sequence ID" value="KAK3896593.1"/>
    <property type="molecule type" value="Genomic_DNA"/>
</dbReference>
<keyword evidence="3" id="KW-0812">Transmembrane</keyword>
<keyword evidence="8" id="KW-0445">Lipid transport</keyword>
<dbReference type="GO" id="GO:0016020">
    <property type="term" value="C:membrane"/>
    <property type="evidence" value="ECO:0007669"/>
    <property type="project" value="UniProtKB-SubCell"/>
</dbReference>
<evidence type="ECO:0000256" key="6">
    <source>
        <dbReference type="ARBA" id="ARBA00022837"/>
    </source>
</evidence>